<comment type="caution">
    <text evidence="1">The sequence shown here is derived from an EMBL/GenBank/DDBJ whole genome shotgun (WGS) entry which is preliminary data.</text>
</comment>
<sequence length="216" mass="23373">MAKSGIRHIDVGDELTKAEWESEQSHALVHGNAFPAGPVERQLFYRDDEHRWYIYNDTDWITTDVSAHAALTTGIHGVGALHVAGFHAAGQAVSKVIWKDTFDVVLDLAAQTIDIDWTDIDLTANTSPNAKIALVRLYLRLVDGGTAGANFLGIRKKGTTDYWGVEMTNALPDGMAVQSAGLIGLDAGQVIEYSVTVATAGTPSLRCIIFVMGYIE</sequence>
<gene>
    <name evidence="1" type="ORF">S03H2_13519</name>
</gene>
<dbReference type="EMBL" id="BARU01006863">
    <property type="protein sequence ID" value="GAH37960.1"/>
    <property type="molecule type" value="Genomic_DNA"/>
</dbReference>
<reference evidence="1" key="1">
    <citation type="journal article" date="2014" name="Front. Microbiol.">
        <title>High frequency of phylogenetically diverse reductive dehalogenase-homologous genes in deep subseafloor sedimentary metagenomes.</title>
        <authorList>
            <person name="Kawai M."/>
            <person name="Futagami T."/>
            <person name="Toyoda A."/>
            <person name="Takaki Y."/>
            <person name="Nishi S."/>
            <person name="Hori S."/>
            <person name="Arai W."/>
            <person name="Tsubouchi T."/>
            <person name="Morono Y."/>
            <person name="Uchiyama I."/>
            <person name="Ito T."/>
            <person name="Fujiyama A."/>
            <person name="Inagaki F."/>
            <person name="Takami H."/>
        </authorList>
    </citation>
    <scope>NUCLEOTIDE SEQUENCE</scope>
    <source>
        <strain evidence="1">Expedition CK06-06</strain>
    </source>
</reference>
<proteinExistence type="predicted"/>
<dbReference type="AlphaFoldDB" id="X1FZL3"/>
<accession>X1FZL3</accession>
<protein>
    <submittedName>
        <fullName evidence="1">Uncharacterized protein</fullName>
    </submittedName>
</protein>
<organism evidence="1">
    <name type="scientific">marine sediment metagenome</name>
    <dbReference type="NCBI Taxonomy" id="412755"/>
    <lineage>
        <taxon>unclassified sequences</taxon>
        <taxon>metagenomes</taxon>
        <taxon>ecological metagenomes</taxon>
    </lineage>
</organism>
<name>X1FZL3_9ZZZZ</name>
<evidence type="ECO:0000313" key="1">
    <source>
        <dbReference type="EMBL" id="GAH37960.1"/>
    </source>
</evidence>